<dbReference type="OrthoDB" id="5870310at2759"/>
<evidence type="ECO:0000313" key="4">
    <source>
        <dbReference type="WBParaSite" id="HPBE_0000200601-mRNA-1"/>
    </source>
</evidence>
<keyword evidence="1" id="KW-0472">Membrane</keyword>
<keyword evidence="1" id="KW-0812">Transmembrane</keyword>
<name>A0A183F764_HELPZ</name>
<gene>
    <name evidence="2" type="ORF">HPBE_LOCUS2006</name>
</gene>
<reference evidence="4" key="2">
    <citation type="submission" date="2019-09" db="UniProtKB">
        <authorList>
            <consortium name="WormBaseParasite"/>
        </authorList>
    </citation>
    <scope>IDENTIFICATION</scope>
</reference>
<feature type="transmembrane region" description="Helical" evidence="1">
    <location>
        <begin position="71"/>
        <end position="94"/>
    </location>
</feature>
<dbReference type="AlphaFoldDB" id="A0A183F764"/>
<proteinExistence type="predicted"/>
<dbReference type="Proteomes" id="UP000050761">
    <property type="component" value="Unassembled WGS sequence"/>
</dbReference>
<dbReference type="EMBL" id="UZAH01002631">
    <property type="protein sequence ID" value="VDO22615.1"/>
    <property type="molecule type" value="Genomic_DNA"/>
</dbReference>
<evidence type="ECO:0000256" key="1">
    <source>
        <dbReference type="SAM" id="Phobius"/>
    </source>
</evidence>
<accession>A0A3P7XAB1</accession>
<organism evidence="3 4">
    <name type="scientific">Heligmosomoides polygyrus</name>
    <name type="common">Parasitic roundworm</name>
    <dbReference type="NCBI Taxonomy" id="6339"/>
    <lineage>
        <taxon>Eukaryota</taxon>
        <taxon>Metazoa</taxon>
        <taxon>Ecdysozoa</taxon>
        <taxon>Nematoda</taxon>
        <taxon>Chromadorea</taxon>
        <taxon>Rhabditida</taxon>
        <taxon>Rhabditina</taxon>
        <taxon>Rhabditomorpha</taxon>
        <taxon>Strongyloidea</taxon>
        <taxon>Heligmosomidae</taxon>
        <taxon>Heligmosomoides</taxon>
    </lineage>
</organism>
<keyword evidence="3" id="KW-1185">Reference proteome</keyword>
<sequence length="116" mass="13298">THSQDLSESGVCLTGCKQPEIERSGRVVVPAEKISSRQKDHQSIKVKRMSYPHAVRRMKQHRFFSEGWARALPIVAANIIILLVGTLVFLRLVGYYNREYRRRRFSLEGSLSLATN</sequence>
<evidence type="ECO:0000313" key="3">
    <source>
        <dbReference type="Proteomes" id="UP000050761"/>
    </source>
</evidence>
<accession>A0A183F764</accession>
<evidence type="ECO:0000313" key="2">
    <source>
        <dbReference type="EMBL" id="VDO22615.1"/>
    </source>
</evidence>
<keyword evidence="1" id="KW-1133">Transmembrane helix</keyword>
<reference evidence="2 3" key="1">
    <citation type="submission" date="2018-11" db="EMBL/GenBank/DDBJ databases">
        <authorList>
            <consortium name="Pathogen Informatics"/>
        </authorList>
    </citation>
    <scope>NUCLEOTIDE SEQUENCE [LARGE SCALE GENOMIC DNA]</scope>
</reference>
<protein>
    <submittedName>
        <fullName evidence="4">Small integral membrane protein 4</fullName>
    </submittedName>
</protein>
<dbReference type="WBParaSite" id="HPBE_0000200601-mRNA-1">
    <property type="protein sequence ID" value="HPBE_0000200601-mRNA-1"/>
    <property type="gene ID" value="HPBE_0000200601"/>
</dbReference>